<accession>A0A1I7X020</accession>
<protein>
    <submittedName>
        <fullName evidence="2">Ycf15</fullName>
    </submittedName>
</protein>
<evidence type="ECO:0000313" key="1">
    <source>
        <dbReference type="Proteomes" id="UP000095283"/>
    </source>
</evidence>
<reference evidence="2" key="1">
    <citation type="submission" date="2016-11" db="UniProtKB">
        <authorList>
            <consortium name="WormBaseParasite"/>
        </authorList>
    </citation>
    <scope>IDENTIFICATION</scope>
</reference>
<organism evidence="1 2">
    <name type="scientific">Heterorhabditis bacteriophora</name>
    <name type="common">Entomopathogenic nematode worm</name>
    <dbReference type="NCBI Taxonomy" id="37862"/>
    <lineage>
        <taxon>Eukaryota</taxon>
        <taxon>Metazoa</taxon>
        <taxon>Ecdysozoa</taxon>
        <taxon>Nematoda</taxon>
        <taxon>Chromadorea</taxon>
        <taxon>Rhabditida</taxon>
        <taxon>Rhabditina</taxon>
        <taxon>Rhabditomorpha</taxon>
        <taxon>Strongyloidea</taxon>
        <taxon>Heterorhabditidae</taxon>
        <taxon>Heterorhabditis</taxon>
    </lineage>
</organism>
<proteinExistence type="predicted"/>
<dbReference type="WBParaSite" id="Hba_10777">
    <property type="protein sequence ID" value="Hba_10777"/>
    <property type="gene ID" value="Hba_10777"/>
</dbReference>
<keyword evidence="1" id="KW-1185">Reference proteome</keyword>
<dbReference type="Proteomes" id="UP000095283">
    <property type="component" value="Unplaced"/>
</dbReference>
<sequence>MFILITYYPNIDGRILLGVFFQVNK</sequence>
<dbReference type="AlphaFoldDB" id="A0A1I7X020"/>
<evidence type="ECO:0000313" key="2">
    <source>
        <dbReference type="WBParaSite" id="Hba_10777"/>
    </source>
</evidence>
<name>A0A1I7X020_HETBA</name>